<evidence type="ECO:0000256" key="8">
    <source>
        <dbReference type="ARBA" id="ARBA00023101"/>
    </source>
</evidence>
<evidence type="ECO:0000256" key="6">
    <source>
        <dbReference type="ARBA" id="ARBA00023008"/>
    </source>
</evidence>
<keyword evidence="6" id="KW-0186">Copper</keyword>
<reference evidence="14" key="1">
    <citation type="journal article" date="2017" name="Nat. Ecol. Evol.">
        <title>Genome expansion and lineage-specific genetic innovations in the forest pathogenic fungi Armillaria.</title>
        <authorList>
            <person name="Sipos G."/>
            <person name="Prasanna A.N."/>
            <person name="Walter M.C."/>
            <person name="O'Connor E."/>
            <person name="Balint B."/>
            <person name="Krizsan K."/>
            <person name="Kiss B."/>
            <person name="Hess J."/>
            <person name="Varga T."/>
            <person name="Slot J."/>
            <person name="Riley R."/>
            <person name="Boka B."/>
            <person name="Rigling D."/>
            <person name="Barry K."/>
            <person name="Lee J."/>
            <person name="Mihaltcheva S."/>
            <person name="LaButti K."/>
            <person name="Lipzen A."/>
            <person name="Waldron R."/>
            <person name="Moloney N.M."/>
            <person name="Sperisen C."/>
            <person name="Kredics L."/>
            <person name="Vagvoelgyi C."/>
            <person name="Patrignani A."/>
            <person name="Fitzpatrick D."/>
            <person name="Nagy I."/>
            <person name="Doyle S."/>
            <person name="Anderson J.B."/>
            <person name="Grigoriev I.V."/>
            <person name="Gueldener U."/>
            <person name="Muensterkoetter M."/>
            <person name="Nagy L.G."/>
        </authorList>
    </citation>
    <scope>NUCLEOTIDE SEQUENCE [LARGE SCALE GENOMIC DNA]</scope>
    <source>
        <strain evidence="14">28-4</strain>
    </source>
</reference>
<comment type="catalytic activity">
    <reaction evidence="9">
        <text>2 L-dopa + O2 = 2 L-dopaquinone + 2 H2O</text>
        <dbReference type="Rhea" id="RHEA:34287"/>
        <dbReference type="ChEBI" id="CHEBI:15377"/>
        <dbReference type="ChEBI" id="CHEBI:15379"/>
        <dbReference type="ChEBI" id="CHEBI:57504"/>
        <dbReference type="ChEBI" id="CHEBI:57924"/>
        <dbReference type="EC" id="1.14.18.1"/>
    </reaction>
</comment>
<evidence type="ECO:0000256" key="7">
    <source>
        <dbReference type="ARBA" id="ARBA00023033"/>
    </source>
</evidence>
<comment type="similarity">
    <text evidence="2">Belongs to the tyrosinase family.</text>
</comment>
<dbReference type="AlphaFoldDB" id="A0A2H3BYM4"/>
<dbReference type="Pfam" id="PF18132">
    <property type="entry name" value="Tyrosinase_C"/>
    <property type="match status" value="1"/>
</dbReference>
<dbReference type="InterPro" id="IPR041640">
    <property type="entry name" value="Tyrosinase_C"/>
</dbReference>
<dbReference type="EMBL" id="KZ293417">
    <property type="protein sequence ID" value="PBK75955.1"/>
    <property type="molecule type" value="Genomic_DNA"/>
</dbReference>
<protein>
    <recommendedName>
        <fullName evidence="3">tyrosinase</fullName>
        <ecNumber evidence="3">1.14.18.1</ecNumber>
    </recommendedName>
</protein>
<evidence type="ECO:0000256" key="9">
    <source>
        <dbReference type="ARBA" id="ARBA00048233"/>
    </source>
</evidence>
<evidence type="ECO:0000256" key="1">
    <source>
        <dbReference type="ARBA" id="ARBA00001973"/>
    </source>
</evidence>
<dbReference type="STRING" id="1076256.A0A2H3BYM4"/>
<evidence type="ECO:0000256" key="4">
    <source>
        <dbReference type="ARBA" id="ARBA00022723"/>
    </source>
</evidence>
<dbReference type="EC" id="1.14.18.1" evidence="3"/>
<dbReference type="InterPro" id="IPR050316">
    <property type="entry name" value="Tyrosinase/Hemocyanin"/>
</dbReference>
<evidence type="ECO:0000256" key="3">
    <source>
        <dbReference type="ARBA" id="ARBA00011906"/>
    </source>
</evidence>
<dbReference type="InterPro" id="IPR016216">
    <property type="entry name" value="Monophenol_mOase_fun"/>
</dbReference>
<evidence type="ECO:0000313" key="13">
    <source>
        <dbReference type="EMBL" id="PBK75955.1"/>
    </source>
</evidence>
<dbReference type="GO" id="GO:0004503">
    <property type="term" value="F:tyrosinase activity"/>
    <property type="evidence" value="ECO:0007669"/>
    <property type="project" value="UniProtKB-EC"/>
</dbReference>
<evidence type="ECO:0000313" key="14">
    <source>
        <dbReference type="Proteomes" id="UP000218334"/>
    </source>
</evidence>
<dbReference type="PANTHER" id="PTHR11474:SF76">
    <property type="entry name" value="SHKT DOMAIN-CONTAINING PROTEIN"/>
    <property type="match status" value="1"/>
</dbReference>
<keyword evidence="14" id="KW-1185">Reference proteome</keyword>
<accession>A0A2H3BYM4</accession>
<dbReference type="InterPro" id="IPR008922">
    <property type="entry name" value="Di-copper_centre_dom_sf"/>
</dbReference>
<dbReference type="Proteomes" id="UP000218334">
    <property type="component" value="Unassembled WGS sequence"/>
</dbReference>
<comment type="catalytic activity">
    <reaction evidence="10">
        <text>L-tyrosine + O2 = L-dopaquinone + H2O</text>
        <dbReference type="Rhea" id="RHEA:18117"/>
        <dbReference type="ChEBI" id="CHEBI:15377"/>
        <dbReference type="ChEBI" id="CHEBI:15379"/>
        <dbReference type="ChEBI" id="CHEBI:57924"/>
        <dbReference type="ChEBI" id="CHEBI:58315"/>
        <dbReference type="EC" id="1.14.18.1"/>
    </reaction>
</comment>
<comment type="cofactor">
    <cofactor evidence="1">
        <name>Cu(2+)</name>
        <dbReference type="ChEBI" id="CHEBI:29036"/>
    </cofactor>
</comment>
<dbReference type="GO" id="GO:0046872">
    <property type="term" value="F:metal ion binding"/>
    <property type="evidence" value="ECO:0007669"/>
    <property type="project" value="UniProtKB-KW"/>
</dbReference>
<evidence type="ECO:0000259" key="12">
    <source>
        <dbReference type="PROSITE" id="PS00498"/>
    </source>
</evidence>
<proteinExistence type="inferred from homology"/>
<keyword evidence="8" id="KW-0470">Melanin biosynthesis</keyword>
<dbReference type="SUPFAM" id="SSF48056">
    <property type="entry name" value="Di-copper centre-containing domain"/>
    <property type="match status" value="1"/>
</dbReference>
<dbReference type="GO" id="GO:0042438">
    <property type="term" value="P:melanin biosynthetic process"/>
    <property type="evidence" value="ECO:0007669"/>
    <property type="project" value="UniProtKB-KW"/>
</dbReference>
<evidence type="ECO:0000259" key="11">
    <source>
        <dbReference type="PROSITE" id="PS00497"/>
    </source>
</evidence>
<gene>
    <name evidence="13" type="ORF">ARMSODRAFT_985676</name>
</gene>
<keyword evidence="7" id="KW-0503">Monooxygenase</keyword>
<evidence type="ECO:0000256" key="2">
    <source>
        <dbReference type="ARBA" id="ARBA00009928"/>
    </source>
</evidence>
<dbReference type="Gene3D" id="1.10.1280.10">
    <property type="entry name" value="Di-copper center containing domain from catechol oxidase"/>
    <property type="match status" value="1"/>
</dbReference>
<keyword evidence="5" id="KW-0560">Oxidoreductase</keyword>
<evidence type="ECO:0000256" key="5">
    <source>
        <dbReference type="ARBA" id="ARBA00023002"/>
    </source>
</evidence>
<dbReference type="PANTHER" id="PTHR11474">
    <property type="entry name" value="TYROSINASE FAMILY MEMBER"/>
    <property type="match status" value="1"/>
</dbReference>
<organism evidence="13 14">
    <name type="scientific">Armillaria solidipes</name>
    <dbReference type="NCBI Taxonomy" id="1076256"/>
    <lineage>
        <taxon>Eukaryota</taxon>
        <taxon>Fungi</taxon>
        <taxon>Dikarya</taxon>
        <taxon>Basidiomycota</taxon>
        <taxon>Agaricomycotina</taxon>
        <taxon>Agaricomycetes</taxon>
        <taxon>Agaricomycetidae</taxon>
        <taxon>Agaricales</taxon>
        <taxon>Marasmiineae</taxon>
        <taxon>Physalacriaceae</taxon>
        <taxon>Armillaria</taxon>
    </lineage>
</organism>
<dbReference type="PRINTS" id="PR00092">
    <property type="entry name" value="TYROSINASE"/>
</dbReference>
<keyword evidence="4" id="KW-0479">Metal-binding</keyword>
<name>A0A2H3BYM4_9AGAR</name>
<feature type="domain" description="Tyrosinase copper-binding" evidence="12">
    <location>
        <begin position="283"/>
        <end position="294"/>
    </location>
</feature>
<sequence length="616" mass="65954">MSRFIITGAKGGNTQGADAPNRLEINVLVKKQDQFSLYIQALDAMYSEQQGNDISFFGIGGIHGLPYVQWDGSGGTKPVPKSEWGGYCHHGSTLFPTWHRPYVALFEQVLQQHAVAIAEKYTVDKARWKAAAANLRAPYWDWAANSVPPPEVISLATVKIIKPDGKLGSVANPLLKYGFHPIDKSFPPPYSGWPTTLRHPTSANPNATSNIDDLKSDLSAAQDDITTSTYNLLTRVHTWPAFSNHSPGDGGSSSNSLEAIHDGIHDDIGAGGHMGDPAVAGFDPIFFLHHANVDRMLSLWSALNPTVWVSEGPATGGTFTVPANTPVDAKTSLTPFWDSQTGYWASSEATITSKLGYTYPEFNGLNMGNPPAVQDAIAQAVNKLYGGPIFNVFSQTSPGTTNFLASRSLAPSSSDAQATGTIESTVSAVAPPAGGDASVSVRSIDPASAPAPNSFYDWTARIQVKKYALGGSFSVLIFLGEVPENPRSWRSSPSFVGAHHAFVNSAADQCENCRNQADLVIEGFVHLNTAIAQRSGLGSFEPAVVEPYLKRELSWRVQKVSLVDRTAVDLSEVPSLEVSVSATPLTLEPGATFPTPGKCHYHRRITAGRPGGSQPE</sequence>
<dbReference type="PIRSF" id="PIRSF000340">
    <property type="entry name" value="MPO_fungal"/>
    <property type="match status" value="1"/>
</dbReference>
<dbReference type="PROSITE" id="PS00498">
    <property type="entry name" value="TYROSINASE_2"/>
    <property type="match status" value="1"/>
</dbReference>
<dbReference type="PROSITE" id="PS00497">
    <property type="entry name" value="TYROSINASE_1"/>
    <property type="match status" value="1"/>
</dbReference>
<dbReference type="Gene3D" id="2.60.310.20">
    <property type="match status" value="1"/>
</dbReference>
<evidence type="ECO:0000256" key="10">
    <source>
        <dbReference type="ARBA" id="ARBA00048881"/>
    </source>
</evidence>
<dbReference type="InterPro" id="IPR002227">
    <property type="entry name" value="Tyrosinase_Cu-bd"/>
</dbReference>
<feature type="domain" description="Tyrosinase copper-binding" evidence="11">
    <location>
        <begin position="89"/>
        <end position="107"/>
    </location>
</feature>
<dbReference type="Pfam" id="PF00264">
    <property type="entry name" value="Tyrosinase"/>
    <property type="match status" value="1"/>
</dbReference>